<name>A0ABS0D686_9NOCA</name>
<dbReference type="Pfam" id="PF00294">
    <property type="entry name" value="PfkB"/>
    <property type="match status" value="1"/>
</dbReference>
<dbReference type="RefSeq" id="WP_195000707.1">
    <property type="nucleotide sequence ID" value="NZ_JADLQN010000001.1"/>
</dbReference>
<protein>
    <recommendedName>
        <fullName evidence="3">Carbohydrate kinase PfkB domain-containing protein</fullName>
    </recommendedName>
</protein>
<dbReference type="SUPFAM" id="SSF53613">
    <property type="entry name" value="Ribokinase-like"/>
    <property type="match status" value="1"/>
</dbReference>
<reference evidence="4 5" key="1">
    <citation type="submission" date="2020-10" db="EMBL/GenBank/DDBJ databases">
        <title>Identification of Nocardia species via Next-generation sequencing and recognition of intraspecies genetic diversity.</title>
        <authorList>
            <person name="Li P."/>
            <person name="Li P."/>
            <person name="Lu B."/>
        </authorList>
    </citation>
    <scope>NUCLEOTIDE SEQUENCE [LARGE SCALE GENOMIC DNA]</scope>
    <source>
        <strain evidence="4 5">BJ06-0143</strain>
    </source>
</reference>
<dbReference type="InterPro" id="IPR029056">
    <property type="entry name" value="Ribokinase-like"/>
</dbReference>
<proteinExistence type="predicted"/>
<accession>A0ABS0D686</accession>
<comment type="caution">
    <text evidence="4">The sequence shown here is derived from an EMBL/GenBank/DDBJ whole genome shotgun (WGS) entry which is preliminary data.</text>
</comment>
<evidence type="ECO:0000256" key="1">
    <source>
        <dbReference type="ARBA" id="ARBA00022679"/>
    </source>
</evidence>
<dbReference type="Gene3D" id="3.40.1190.20">
    <property type="match status" value="1"/>
</dbReference>
<dbReference type="PANTHER" id="PTHR10584">
    <property type="entry name" value="SUGAR KINASE"/>
    <property type="match status" value="1"/>
</dbReference>
<organism evidence="4 5">
    <name type="scientific">Nocardia higoensis</name>
    <dbReference type="NCBI Taxonomy" id="228599"/>
    <lineage>
        <taxon>Bacteria</taxon>
        <taxon>Bacillati</taxon>
        <taxon>Actinomycetota</taxon>
        <taxon>Actinomycetes</taxon>
        <taxon>Mycobacteriales</taxon>
        <taxon>Nocardiaceae</taxon>
        <taxon>Nocardia</taxon>
    </lineage>
</organism>
<gene>
    <name evidence="4" type="ORF">IU449_04740</name>
</gene>
<dbReference type="EMBL" id="JADLQN010000001">
    <property type="protein sequence ID" value="MBF6353861.1"/>
    <property type="molecule type" value="Genomic_DNA"/>
</dbReference>
<evidence type="ECO:0000313" key="4">
    <source>
        <dbReference type="EMBL" id="MBF6353861.1"/>
    </source>
</evidence>
<dbReference type="Proteomes" id="UP000707731">
    <property type="component" value="Unassembled WGS sequence"/>
</dbReference>
<dbReference type="PANTHER" id="PTHR10584:SF166">
    <property type="entry name" value="RIBOKINASE"/>
    <property type="match status" value="1"/>
</dbReference>
<keyword evidence="2" id="KW-0418">Kinase</keyword>
<keyword evidence="1" id="KW-0808">Transferase</keyword>
<evidence type="ECO:0000256" key="2">
    <source>
        <dbReference type="ARBA" id="ARBA00022777"/>
    </source>
</evidence>
<dbReference type="InterPro" id="IPR011611">
    <property type="entry name" value="PfkB_dom"/>
</dbReference>
<keyword evidence="5" id="KW-1185">Reference proteome</keyword>
<feature type="domain" description="Carbohydrate kinase PfkB" evidence="3">
    <location>
        <begin position="193"/>
        <end position="386"/>
    </location>
</feature>
<sequence length="510" mass="55631">MTAQQPGTVVVRNILTRLCKRSGLSADRLRTTEIDISPLLDLPVIRRRAHRDGVVDPRLVVSPVVREFAEKLDPSKRFIVDAALALGWWRDRAHAEIDLDRLYAADLGERRAYLAEQWTRLHELADATPDPPELTARHLRTSPEHRAFTDLAALLDSDPGYGRNMLSLNGASDDADSRADSDARTVAPSRGTVIVIGDAVIDHIYRTDHLPGESAPARGSFTEKIGGKGLNRAVAAARLGFCAELVATVGDDQAGRRITGYLHRHRVGVRYLKTVPAEPTPVGAVIVTATGSFATIEHDADSVRLTVEDLSTAEVIEALTDSDALFVTLEHPTSVLEHILRTVRAAPRPRLFVHAAPPVPAPQYYYEFFDRIDYLIGSRRELARLLAPGVDFTGEGYDDPDVFEAQVIARLRALGVGCVCVIEHFHCHVRSACVRLDIAPALAVRVEDSPGAAAAFTAALAYRLAGHDWVATPEDFLWASAAMAAAQSFGDIPDAMPVAERIDRIADLRS</sequence>
<evidence type="ECO:0000313" key="5">
    <source>
        <dbReference type="Proteomes" id="UP000707731"/>
    </source>
</evidence>
<evidence type="ECO:0000259" key="3">
    <source>
        <dbReference type="Pfam" id="PF00294"/>
    </source>
</evidence>